<gene>
    <name evidence="1" type="ORF">L1987_32068</name>
</gene>
<reference evidence="1 2" key="2">
    <citation type="journal article" date="2022" name="Mol. Ecol. Resour.">
        <title>The genomes of chicory, endive, great burdock and yacon provide insights into Asteraceae paleo-polyploidization history and plant inulin production.</title>
        <authorList>
            <person name="Fan W."/>
            <person name="Wang S."/>
            <person name="Wang H."/>
            <person name="Wang A."/>
            <person name="Jiang F."/>
            <person name="Liu H."/>
            <person name="Zhao H."/>
            <person name="Xu D."/>
            <person name="Zhang Y."/>
        </authorList>
    </citation>
    <scope>NUCLEOTIDE SEQUENCE [LARGE SCALE GENOMIC DNA]</scope>
    <source>
        <strain evidence="2">cv. Yunnan</strain>
        <tissue evidence="1">Leaves</tissue>
    </source>
</reference>
<comment type="caution">
    <text evidence="1">The sequence shown here is derived from an EMBL/GenBank/DDBJ whole genome shotgun (WGS) entry which is preliminary data.</text>
</comment>
<evidence type="ECO:0000313" key="1">
    <source>
        <dbReference type="EMBL" id="KAI3803904.1"/>
    </source>
</evidence>
<name>A0ACB9I6P8_9ASTR</name>
<dbReference type="Proteomes" id="UP001056120">
    <property type="component" value="Linkage Group LG10"/>
</dbReference>
<dbReference type="EMBL" id="CM042027">
    <property type="protein sequence ID" value="KAI3803904.1"/>
    <property type="molecule type" value="Genomic_DNA"/>
</dbReference>
<evidence type="ECO:0000313" key="2">
    <source>
        <dbReference type="Proteomes" id="UP001056120"/>
    </source>
</evidence>
<organism evidence="1 2">
    <name type="scientific">Smallanthus sonchifolius</name>
    <dbReference type="NCBI Taxonomy" id="185202"/>
    <lineage>
        <taxon>Eukaryota</taxon>
        <taxon>Viridiplantae</taxon>
        <taxon>Streptophyta</taxon>
        <taxon>Embryophyta</taxon>
        <taxon>Tracheophyta</taxon>
        <taxon>Spermatophyta</taxon>
        <taxon>Magnoliopsida</taxon>
        <taxon>eudicotyledons</taxon>
        <taxon>Gunneridae</taxon>
        <taxon>Pentapetalae</taxon>
        <taxon>asterids</taxon>
        <taxon>campanulids</taxon>
        <taxon>Asterales</taxon>
        <taxon>Asteraceae</taxon>
        <taxon>Asteroideae</taxon>
        <taxon>Heliantheae alliance</taxon>
        <taxon>Millerieae</taxon>
        <taxon>Smallanthus</taxon>
    </lineage>
</organism>
<reference evidence="2" key="1">
    <citation type="journal article" date="2022" name="Mol. Ecol. Resour.">
        <title>The genomes of chicory, endive, great burdock and yacon provide insights into Asteraceae palaeo-polyploidization history and plant inulin production.</title>
        <authorList>
            <person name="Fan W."/>
            <person name="Wang S."/>
            <person name="Wang H."/>
            <person name="Wang A."/>
            <person name="Jiang F."/>
            <person name="Liu H."/>
            <person name="Zhao H."/>
            <person name="Xu D."/>
            <person name="Zhang Y."/>
        </authorList>
    </citation>
    <scope>NUCLEOTIDE SEQUENCE [LARGE SCALE GENOMIC DNA]</scope>
    <source>
        <strain evidence="2">cv. Yunnan</strain>
    </source>
</reference>
<sequence>MKGYSKINLINTTTKSKSTDSSHQTIKIQKPISTIDIDGDYDYNHYSGNNNNQEQYGNFPTEKLRINHGTTTDANSTSNLSGRFKIEKQHSTGRTLQTAVKRAMSIRRSASVSEGYSRIHDQGSNLFDVDDHDEELQMKNVKKRSIFKACKRVFGF</sequence>
<keyword evidence="2" id="KW-1185">Reference proteome</keyword>
<proteinExistence type="predicted"/>
<accession>A0ACB9I6P8</accession>
<protein>
    <submittedName>
        <fullName evidence="1">Uncharacterized protein</fullName>
    </submittedName>
</protein>